<proteinExistence type="predicted"/>
<keyword evidence="2" id="KW-1133">Transmembrane helix</keyword>
<comment type="caution">
    <text evidence="3">The sequence shown here is derived from an EMBL/GenBank/DDBJ whole genome shotgun (WGS) entry which is preliminary data.</text>
</comment>
<organism evidence="3 4">
    <name type="scientific">Mesorhizobium temperatum</name>
    <dbReference type="NCBI Taxonomy" id="241416"/>
    <lineage>
        <taxon>Bacteria</taxon>
        <taxon>Pseudomonadati</taxon>
        <taxon>Pseudomonadota</taxon>
        <taxon>Alphaproteobacteria</taxon>
        <taxon>Hyphomicrobiales</taxon>
        <taxon>Phyllobacteriaceae</taxon>
        <taxon>Mesorhizobium</taxon>
    </lineage>
</organism>
<sequence>MNIGELLVELVLAGLITLAALFFPAYSMGLLGFGLSTDALAVAIALGFALGVIIDRSTDTILEGWLGLVRLKFAEKVTAERNALVGSGLVQDVFPEDWLRIQILVNGSEAAVRAMEALRTRIRVARNMVVLTPVLTVSAIIGGWPPDTRKQMANAEAAVLFPLFELVALISAVVIARWWLKAPRTSTPAATVPSRASWLASAVTAWFGLHLLAAAAAIVFSDDQTTAVGATAAGFLLTALAALAWERMTVSFMALLWNHSRFTDPKKLAAHMSSGSRSTQVPSTSIQEIS</sequence>
<dbReference type="AlphaFoldDB" id="A0A271LJW0"/>
<gene>
    <name evidence="3" type="ORF">CIT26_19975</name>
</gene>
<protein>
    <submittedName>
        <fullName evidence="3">Uncharacterized protein</fullName>
    </submittedName>
</protein>
<feature type="transmembrane region" description="Helical" evidence="2">
    <location>
        <begin position="199"/>
        <end position="220"/>
    </location>
</feature>
<evidence type="ECO:0000256" key="2">
    <source>
        <dbReference type="SAM" id="Phobius"/>
    </source>
</evidence>
<feature type="compositionally biased region" description="Polar residues" evidence="1">
    <location>
        <begin position="273"/>
        <end position="290"/>
    </location>
</feature>
<feature type="transmembrane region" description="Helical" evidence="2">
    <location>
        <begin position="226"/>
        <end position="245"/>
    </location>
</feature>
<feature type="region of interest" description="Disordered" evidence="1">
    <location>
        <begin position="271"/>
        <end position="290"/>
    </location>
</feature>
<reference evidence="3 4" key="1">
    <citation type="submission" date="2017-08" db="EMBL/GenBank/DDBJ databases">
        <title>Mesorhizobium wenxinae sp. nov., a novel rhizobial species isolated from root nodules of chickpea (Cicer arietinum L.).</title>
        <authorList>
            <person name="Zhang J."/>
        </authorList>
    </citation>
    <scope>NUCLEOTIDE SEQUENCE [LARGE SCALE GENOMIC DNA]</scope>
    <source>
        <strain evidence="3 4">SDW018</strain>
    </source>
</reference>
<keyword evidence="2" id="KW-0472">Membrane</keyword>
<keyword evidence="4" id="KW-1185">Reference proteome</keyword>
<feature type="transmembrane region" description="Helical" evidence="2">
    <location>
        <begin position="32"/>
        <end position="54"/>
    </location>
</feature>
<dbReference type="EMBL" id="NPKJ01000057">
    <property type="protein sequence ID" value="PAQ07616.1"/>
    <property type="molecule type" value="Genomic_DNA"/>
</dbReference>
<name>A0A271LJW0_9HYPH</name>
<feature type="transmembrane region" description="Helical" evidence="2">
    <location>
        <begin position="7"/>
        <end position="26"/>
    </location>
</feature>
<keyword evidence="2" id="KW-0812">Transmembrane</keyword>
<evidence type="ECO:0000256" key="1">
    <source>
        <dbReference type="SAM" id="MobiDB-lite"/>
    </source>
</evidence>
<feature type="transmembrane region" description="Helical" evidence="2">
    <location>
        <begin position="124"/>
        <end position="145"/>
    </location>
</feature>
<evidence type="ECO:0000313" key="3">
    <source>
        <dbReference type="EMBL" id="PAQ07616.1"/>
    </source>
</evidence>
<accession>A0A271LJW0</accession>
<dbReference type="Proteomes" id="UP000216442">
    <property type="component" value="Unassembled WGS sequence"/>
</dbReference>
<dbReference type="RefSeq" id="WP_095494199.1">
    <property type="nucleotide sequence ID" value="NZ_NPKJ01000057.1"/>
</dbReference>
<feature type="transmembrane region" description="Helical" evidence="2">
    <location>
        <begin position="157"/>
        <end position="179"/>
    </location>
</feature>
<evidence type="ECO:0000313" key="4">
    <source>
        <dbReference type="Proteomes" id="UP000216442"/>
    </source>
</evidence>